<dbReference type="Gene3D" id="3.40.190.10">
    <property type="entry name" value="Periplasmic binding protein-like II"/>
    <property type="match status" value="1"/>
</dbReference>
<dbReference type="PIRSF" id="PIRSF017082">
    <property type="entry name" value="YflP"/>
    <property type="match status" value="1"/>
</dbReference>
<evidence type="ECO:0000256" key="1">
    <source>
        <dbReference type="ARBA" id="ARBA00006987"/>
    </source>
</evidence>
<dbReference type="PROSITE" id="PS51318">
    <property type="entry name" value="TAT"/>
    <property type="match status" value="1"/>
</dbReference>
<protein>
    <recommendedName>
        <fullName evidence="5">Tripartite tricarboxylate transporter substrate binding protein</fullName>
    </recommendedName>
</protein>
<name>A0A059KLA4_9BURK</name>
<dbReference type="STRING" id="34103.SAMN05421778_10625"/>
<comment type="caution">
    <text evidence="3">The sequence shown here is derived from an EMBL/GenBank/DDBJ whole genome shotgun (WGS) entry which is preliminary data.</text>
</comment>
<evidence type="ECO:0000313" key="4">
    <source>
        <dbReference type="Proteomes" id="UP000026714"/>
    </source>
</evidence>
<reference evidence="3 4" key="1">
    <citation type="journal article" date="2014" name="FEMS Microbiol. Ecol.">
        <title>Sphaerotilus natans encrusted with nanoball-shaped Fe(III) oxide minerals formed by nitrate-reducing mixotrophic Fe(II) oxidation.</title>
        <authorList>
            <person name="Park S."/>
            <person name="Kim D.H."/>
            <person name="Lee J.H."/>
            <person name="Hur H.G."/>
        </authorList>
    </citation>
    <scope>NUCLEOTIDE SEQUENCE [LARGE SCALE GENOMIC DNA]</scope>
    <source>
        <strain evidence="3 4">DSM 6575</strain>
    </source>
</reference>
<dbReference type="EMBL" id="AZRA01000053">
    <property type="protein sequence ID" value="KDB52267.1"/>
    <property type="molecule type" value="Genomic_DNA"/>
</dbReference>
<dbReference type="InterPro" id="IPR005064">
    <property type="entry name" value="BUG"/>
</dbReference>
<feature type="signal peptide" evidence="2">
    <location>
        <begin position="1"/>
        <end position="35"/>
    </location>
</feature>
<dbReference type="Gene3D" id="3.40.190.150">
    <property type="entry name" value="Bordetella uptake gene, domain 1"/>
    <property type="match status" value="1"/>
</dbReference>
<dbReference type="PANTHER" id="PTHR42928:SF5">
    <property type="entry name" value="BLR1237 PROTEIN"/>
    <property type="match status" value="1"/>
</dbReference>
<dbReference type="InterPro" id="IPR042100">
    <property type="entry name" value="Bug_dom1"/>
</dbReference>
<organism evidence="3 4">
    <name type="scientific">Sphaerotilus natans subsp. natans DSM 6575</name>
    <dbReference type="NCBI Taxonomy" id="1286631"/>
    <lineage>
        <taxon>Bacteria</taxon>
        <taxon>Pseudomonadati</taxon>
        <taxon>Pseudomonadota</taxon>
        <taxon>Betaproteobacteria</taxon>
        <taxon>Burkholderiales</taxon>
        <taxon>Sphaerotilaceae</taxon>
        <taxon>Sphaerotilus</taxon>
    </lineage>
</organism>
<comment type="similarity">
    <text evidence="1">Belongs to the UPF0065 (bug) family.</text>
</comment>
<accession>A0A059KLA4</accession>
<dbReference type="PANTHER" id="PTHR42928">
    <property type="entry name" value="TRICARBOXYLATE-BINDING PROTEIN"/>
    <property type="match status" value="1"/>
</dbReference>
<gene>
    <name evidence="3" type="ORF">X805_21750</name>
</gene>
<dbReference type="Pfam" id="PF03401">
    <property type="entry name" value="TctC"/>
    <property type="match status" value="1"/>
</dbReference>
<dbReference type="Proteomes" id="UP000026714">
    <property type="component" value="Unassembled WGS sequence"/>
</dbReference>
<dbReference type="eggNOG" id="COG3181">
    <property type="taxonomic scope" value="Bacteria"/>
</dbReference>
<dbReference type="AlphaFoldDB" id="A0A059KLA4"/>
<evidence type="ECO:0000313" key="3">
    <source>
        <dbReference type="EMBL" id="KDB52267.1"/>
    </source>
</evidence>
<proteinExistence type="inferred from homology"/>
<evidence type="ECO:0000256" key="2">
    <source>
        <dbReference type="SAM" id="SignalP"/>
    </source>
</evidence>
<dbReference type="InterPro" id="IPR006311">
    <property type="entry name" value="TAT_signal"/>
</dbReference>
<feature type="chain" id="PRO_5001576541" description="Tripartite tricarboxylate transporter substrate binding protein" evidence="2">
    <location>
        <begin position="36"/>
        <end position="342"/>
    </location>
</feature>
<sequence>MSNPNRTVSVMPRRALLSRLGLACVATLGPVAAVAAPTATATTVAWPTQTLKLVVPFAPGGGTDIVARALGQELARELGQPVVVENRPGGATVIGAQAVARATDAHTVLLSGSSTFTVNPALRAQLPYRIGQDLLPVATVASAPLVLLVAASSPWRTLGDLLAEARRRPGQLNYATFGSGSAPHLAGALLGLAADVKLQDIPYKGSAPALSGLVGGELQLGIDTVAAAAPLIRAGRLRALAVLGAHRATALPAVPSVAELKLPQAAFEAWYALAVPAKLPEGAPARLEQALRAALARPALREQLQVQAMEPQFVDAASTRRRIEEETARYRALAHRAGIAAE</sequence>
<dbReference type="CDD" id="cd07012">
    <property type="entry name" value="PBP2_Bug_TTT"/>
    <property type="match status" value="1"/>
</dbReference>
<dbReference type="PATRIC" id="fig|1286631.3.peg.2139"/>
<keyword evidence="4" id="KW-1185">Reference proteome</keyword>
<dbReference type="SUPFAM" id="SSF53850">
    <property type="entry name" value="Periplasmic binding protein-like II"/>
    <property type="match status" value="1"/>
</dbReference>
<evidence type="ECO:0008006" key="5">
    <source>
        <dbReference type="Google" id="ProtNLM"/>
    </source>
</evidence>
<keyword evidence="2" id="KW-0732">Signal</keyword>
<dbReference type="RefSeq" id="WP_037481678.1">
    <property type="nucleotide sequence ID" value="NZ_AZRA01000053.1"/>
</dbReference>